<protein>
    <submittedName>
        <fullName evidence="1">Uncharacterized protein</fullName>
    </submittedName>
</protein>
<accession>A0A9Q3I1Q2</accession>
<comment type="caution">
    <text evidence="1">The sequence shown here is derived from an EMBL/GenBank/DDBJ whole genome shotgun (WGS) entry which is preliminary data.</text>
</comment>
<organism evidence="1 2">
    <name type="scientific">Austropuccinia psidii MF-1</name>
    <dbReference type="NCBI Taxonomy" id="1389203"/>
    <lineage>
        <taxon>Eukaryota</taxon>
        <taxon>Fungi</taxon>
        <taxon>Dikarya</taxon>
        <taxon>Basidiomycota</taxon>
        <taxon>Pucciniomycotina</taxon>
        <taxon>Pucciniomycetes</taxon>
        <taxon>Pucciniales</taxon>
        <taxon>Sphaerophragmiaceae</taxon>
        <taxon>Austropuccinia</taxon>
    </lineage>
</organism>
<dbReference type="Proteomes" id="UP000765509">
    <property type="component" value="Unassembled WGS sequence"/>
</dbReference>
<name>A0A9Q3I1Q2_9BASI</name>
<proteinExistence type="predicted"/>
<dbReference type="EMBL" id="AVOT02030064">
    <property type="protein sequence ID" value="MBW0523150.1"/>
    <property type="molecule type" value="Genomic_DNA"/>
</dbReference>
<evidence type="ECO:0000313" key="2">
    <source>
        <dbReference type="Proteomes" id="UP000765509"/>
    </source>
</evidence>
<keyword evidence="2" id="KW-1185">Reference proteome</keyword>
<gene>
    <name evidence="1" type="ORF">O181_062865</name>
</gene>
<evidence type="ECO:0000313" key="1">
    <source>
        <dbReference type="EMBL" id="MBW0523150.1"/>
    </source>
</evidence>
<reference evidence="1" key="1">
    <citation type="submission" date="2021-03" db="EMBL/GenBank/DDBJ databases">
        <title>Draft genome sequence of rust myrtle Austropuccinia psidii MF-1, a brazilian biotype.</title>
        <authorList>
            <person name="Quecine M.C."/>
            <person name="Pachon D.M.R."/>
            <person name="Bonatelli M.L."/>
            <person name="Correr F.H."/>
            <person name="Franceschini L.M."/>
            <person name="Leite T.F."/>
            <person name="Margarido G.R.A."/>
            <person name="Almeida C.A."/>
            <person name="Ferrarezi J.A."/>
            <person name="Labate C.A."/>
        </authorList>
    </citation>
    <scope>NUCLEOTIDE SEQUENCE</scope>
    <source>
        <strain evidence="1">MF-1</strain>
    </source>
</reference>
<dbReference type="AlphaFoldDB" id="A0A9Q3I1Q2"/>
<sequence length="128" mass="14114">MPAETILPFPIHIGCITDIVSLHLSKEGTKCEVIEKLQEELLSGTFILLRWITPAWRGRRSTAFLVNLATGKNHFTGLDCAITNFETELSSPSLCQDLIDRNIATHGLLTAIASFGHPNHPCQHKPAD</sequence>